<reference evidence="1" key="1">
    <citation type="submission" date="2018-11" db="EMBL/GenBank/DDBJ databases">
        <authorList>
            <consortium name="Pathogen Informatics"/>
        </authorList>
    </citation>
    <scope>NUCLEOTIDE SEQUENCE</scope>
</reference>
<sequence>MSRLSDDAFESPAGALQAPLDRGIWLGTGSNLNAPQTAQLPDFLASSLHKTSLVGSQNVDTKGSRWTWLDLHAILIESHILVMKIKGSCRPYLWGILLMAWVAANDVGGCYFSQVCIVTVSLQNHMNLNRRYEDQDGVAFCVVVVSFLCIQVV</sequence>
<protein>
    <submittedName>
        <fullName evidence="1">Uncharacterized protein</fullName>
    </submittedName>
</protein>
<gene>
    <name evidence="1" type="ORF">PXEA_LOCUS11125</name>
</gene>
<accession>A0A448WQL8</accession>
<dbReference type="AlphaFoldDB" id="A0A448WQL8"/>
<dbReference type="Proteomes" id="UP000784294">
    <property type="component" value="Unassembled WGS sequence"/>
</dbReference>
<evidence type="ECO:0000313" key="1">
    <source>
        <dbReference type="EMBL" id="VEL17685.1"/>
    </source>
</evidence>
<comment type="caution">
    <text evidence="1">The sequence shown here is derived from an EMBL/GenBank/DDBJ whole genome shotgun (WGS) entry which is preliminary data.</text>
</comment>
<proteinExistence type="predicted"/>
<organism evidence="1 2">
    <name type="scientific">Protopolystoma xenopodis</name>
    <dbReference type="NCBI Taxonomy" id="117903"/>
    <lineage>
        <taxon>Eukaryota</taxon>
        <taxon>Metazoa</taxon>
        <taxon>Spiralia</taxon>
        <taxon>Lophotrochozoa</taxon>
        <taxon>Platyhelminthes</taxon>
        <taxon>Monogenea</taxon>
        <taxon>Polyopisthocotylea</taxon>
        <taxon>Polystomatidea</taxon>
        <taxon>Polystomatidae</taxon>
        <taxon>Protopolystoma</taxon>
    </lineage>
</organism>
<keyword evidence="2" id="KW-1185">Reference proteome</keyword>
<evidence type="ECO:0000313" key="2">
    <source>
        <dbReference type="Proteomes" id="UP000784294"/>
    </source>
</evidence>
<dbReference type="EMBL" id="CAAALY010033732">
    <property type="protein sequence ID" value="VEL17685.1"/>
    <property type="molecule type" value="Genomic_DNA"/>
</dbReference>
<name>A0A448WQL8_9PLAT</name>